<feature type="signal peptide" evidence="2">
    <location>
        <begin position="1"/>
        <end position="17"/>
    </location>
</feature>
<reference evidence="3 4" key="1">
    <citation type="submission" date="2018-12" db="EMBL/GenBank/DDBJ databases">
        <title>Dyella dinghuensis sp. nov. DHOA06 and Dyella choica sp. nov. 4M-K27, isolated from forest soil.</title>
        <authorList>
            <person name="Qiu L.-H."/>
            <person name="Gao Z.-H."/>
        </authorList>
    </citation>
    <scope>NUCLEOTIDE SEQUENCE [LARGE SCALE GENOMIC DNA]</scope>
    <source>
        <strain evidence="3 4">4M-K27</strain>
    </source>
</reference>
<dbReference type="Pfam" id="PF02321">
    <property type="entry name" value="OEP"/>
    <property type="match status" value="2"/>
</dbReference>
<dbReference type="Proteomes" id="UP000274358">
    <property type="component" value="Unassembled WGS sequence"/>
</dbReference>
<dbReference type="InterPro" id="IPR003423">
    <property type="entry name" value="OMP_efflux"/>
</dbReference>
<gene>
    <name evidence="3" type="ORF">EKH80_03445</name>
</gene>
<keyword evidence="4" id="KW-1185">Reference proteome</keyword>
<organism evidence="3 4">
    <name type="scientific">Dyella choica</name>
    <dbReference type="NCBI Taxonomy" id="1927959"/>
    <lineage>
        <taxon>Bacteria</taxon>
        <taxon>Pseudomonadati</taxon>
        <taxon>Pseudomonadota</taxon>
        <taxon>Gammaproteobacteria</taxon>
        <taxon>Lysobacterales</taxon>
        <taxon>Rhodanobacteraceae</taxon>
        <taxon>Dyella</taxon>
    </lineage>
</organism>
<protein>
    <submittedName>
        <fullName evidence="3">Efflux transporter outer membrane subunit</fullName>
    </submittedName>
</protein>
<keyword evidence="2" id="KW-1134">Transmembrane beta strand</keyword>
<dbReference type="PANTHER" id="PTHR30203:SF32">
    <property type="entry name" value="CATION EFFLUX SYSTEM PROTEIN CUSC"/>
    <property type="match status" value="1"/>
</dbReference>
<proteinExistence type="inferred from homology"/>
<evidence type="ECO:0000313" key="4">
    <source>
        <dbReference type="Proteomes" id="UP000274358"/>
    </source>
</evidence>
<feature type="chain" id="PRO_5018382706" evidence="2">
    <location>
        <begin position="18"/>
        <end position="515"/>
    </location>
</feature>
<keyword evidence="2" id="KW-0449">Lipoprotein</keyword>
<dbReference type="Gene3D" id="1.20.1600.10">
    <property type="entry name" value="Outer membrane efflux proteins (OEP)"/>
    <property type="match status" value="1"/>
</dbReference>
<sequence length="515" mass="54967">MILEIAMKPLLCSAALASCMLAGCSMEPTYQRPGMPVPDSFPSTAPITRTAPSTAAAQADAEVANLDWHQFFKDTALQRLIEIALGNNRDLRVAAANMTQARANYGVARASLFPEIDLQAYGGRQRLPAMSQQPANGLLGPVQNNNDKAATFNTYQVQAGMTSYEVDFFGHQRAIAHESGKLADASAAEYEAARIALIGEVANAYLSLNADRALLQLAQQTLAAQQQHAQVMNKAYGDGGVSEFDMRRSQAQADAAQVDVENLQIRIAKDTNAMAVLIGQPLPAGYSAPSQWEDPLLTDVPAGLPSSLLDRRPDIVAAEDRLRAANADIGRARAAFFPNIALTAVLGTLSGGLSSLFHAGSAAWTGAVSGTIPLLDWGKNKNGLAASKAGYTGAVAAYEGTVQEAFREVADTLAVRDHIVPALKAQQALVDQSQRIYSISQVRFKEGLDDYISSQDAQRSLYTDQQKLVSLKLEQAVNQVNLYKALGGGWNPTHSGNTTARVTLPVRQSSVRASL</sequence>
<accession>A0A3S0Q6K4</accession>
<name>A0A3S0Q6K4_9GAMM</name>
<evidence type="ECO:0000313" key="3">
    <source>
        <dbReference type="EMBL" id="RUL78869.1"/>
    </source>
</evidence>
<keyword evidence="2" id="KW-0472">Membrane</keyword>
<dbReference type="InterPro" id="IPR010131">
    <property type="entry name" value="MdtP/NodT-like"/>
</dbReference>
<dbReference type="NCBIfam" id="TIGR01845">
    <property type="entry name" value="outer_NodT"/>
    <property type="match status" value="1"/>
</dbReference>
<dbReference type="GO" id="GO:0009279">
    <property type="term" value="C:cell outer membrane"/>
    <property type="evidence" value="ECO:0007669"/>
    <property type="project" value="UniProtKB-SubCell"/>
</dbReference>
<dbReference type="EMBL" id="RYYV01000002">
    <property type="protein sequence ID" value="RUL78869.1"/>
    <property type="molecule type" value="Genomic_DNA"/>
</dbReference>
<dbReference type="PANTHER" id="PTHR30203">
    <property type="entry name" value="OUTER MEMBRANE CATION EFFLUX PROTEIN"/>
    <property type="match status" value="1"/>
</dbReference>
<evidence type="ECO:0000256" key="1">
    <source>
        <dbReference type="ARBA" id="ARBA00007613"/>
    </source>
</evidence>
<dbReference type="SUPFAM" id="SSF56954">
    <property type="entry name" value="Outer membrane efflux proteins (OEP)"/>
    <property type="match status" value="1"/>
</dbReference>
<comment type="subcellular location">
    <subcellularLocation>
        <location evidence="2">Cell outer membrane</location>
        <topology evidence="2">Lipid-anchor</topology>
    </subcellularLocation>
</comment>
<comment type="caution">
    <text evidence="3">The sequence shown here is derived from an EMBL/GenBank/DDBJ whole genome shotgun (WGS) entry which is preliminary data.</text>
</comment>
<dbReference type="Gene3D" id="2.20.200.10">
    <property type="entry name" value="Outer membrane efflux proteins (OEP)"/>
    <property type="match status" value="1"/>
</dbReference>
<dbReference type="GO" id="GO:0015562">
    <property type="term" value="F:efflux transmembrane transporter activity"/>
    <property type="evidence" value="ECO:0007669"/>
    <property type="project" value="InterPro"/>
</dbReference>
<keyword evidence="2" id="KW-0564">Palmitate</keyword>
<dbReference type="AlphaFoldDB" id="A0A3S0Q6K4"/>
<keyword evidence="2" id="KW-0812">Transmembrane</keyword>
<comment type="similarity">
    <text evidence="1 2">Belongs to the outer membrane factor (OMF) (TC 1.B.17) family.</text>
</comment>
<keyword evidence="2" id="KW-0732">Signal</keyword>
<evidence type="ECO:0000256" key="2">
    <source>
        <dbReference type="RuleBase" id="RU362097"/>
    </source>
</evidence>